<dbReference type="Gene3D" id="3.30.420.40">
    <property type="match status" value="2"/>
</dbReference>
<dbReference type="InterPro" id="IPR018483">
    <property type="entry name" value="Carb_kinase_FGGY_CS"/>
</dbReference>
<dbReference type="InterPro" id="IPR018484">
    <property type="entry name" value="FGGY_N"/>
</dbReference>
<sequence>MAVVCVDAGTTMIKAVGYDEEGAEAVVARRATTVTRPRPGWAEQDMNAVWEAVVSCVREVVEGMAGPVDYVAVTAQGDGCWLVGPDGEPTGPAILWNDARAAAFVADWTEAGVLKRAFHRNGSLTFAGLPNAVLAWLRLHDPERLDRSATALTCGGWLFSKLTGRVAVDSSDASAPFTDLATGRYSAELLALYDLEWAAPLLPEQLDDEDRAAPLTAQGLGLPAGTPVVLSSYDIASTAVGVGAVTPGQACTILGTTLCTEIVTDRVELGERASGLTVALGLPGLHLRAFPTLAGGEVIGWACEMLGLSHPADLGELATLAPAGAEGLVFLPYLSPAGERAPFLDPFARGAFVGLSFEHRREHLARAVMEGLSMVIRDCLTASHVRPTELRVCGGGAASEVWTRLIADVTGLPVLRTADEEAGARGAYVMGGLATGALAKVPEPRVRQALDPAAGPYDELFDRFLRVRESVRSGR</sequence>
<dbReference type="InterPro" id="IPR050406">
    <property type="entry name" value="FGGY_Carb_Kinase"/>
</dbReference>
<dbReference type="Pfam" id="PF02782">
    <property type="entry name" value="FGGY_C"/>
    <property type="match status" value="1"/>
</dbReference>
<name>A0A7W5Y5Y6_9ACTN</name>
<evidence type="ECO:0000259" key="6">
    <source>
        <dbReference type="Pfam" id="PF02782"/>
    </source>
</evidence>
<dbReference type="InterPro" id="IPR018485">
    <property type="entry name" value="FGGY_C"/>
</dbReference>
<comment type="caution">
    <text evidence="7">The sequence shown here is derived from an EMBL/GenBank/DDBJ whole genome shotgun (WGS) entry which is preliminary data.</text>
</comment>
<protein>
    <submittedName>
        <fullName evidence="7">Xylulokinase</fullName>
        <ecNumber evidence="7">2.7.1.17</ecNumber>
    </submittedName>
</protein>
<comment type="similarity">
    <text evidence="1 4">Belongs to the FGGY kinase family.</text>
</comment>
<dbReference type="EMBL" id="JACIBV010000001">
    <property type="protein sequence ID" value="MBB3725886.1"/>
    <property type="molecule type" value="Genomic_DNA"/>
</dbReference>
<dbReference type="RefSeq" id="WP_183645421.1">
    <property type="nucleotide sequence ID" value="NZ_JACIBV010000001.1"/>
</dbReference>
<dbReference type="InterPro" id="IPR000577">
    <property type="entry name" value="Carb_kinase_FGGY"/>
</dbReference>
<dbReference type="Pfam" id="PF00370">
    <property type="entry name" value="FGGY_N"/>
    <property type="match status" value="1"/>
</dbReference>
<feature type="domain" description="Carbohydrate kinase FGGY N-terminal" evidence="5">
    <location>
        <begin position="3"/>
        <end position="241"/>
    </location>
</feature>
<dbReference type="PANTHER" id="PTHR43095">
    <property type="entry name" value="SUGAR KINASE"/>
    <property type="match status" value="1"/>
</dbReference>
<dbReference type="PANTHER" id="PTHR43095:SF3">
    <property type="entry name" value="L-XYLULOSE_3-KETO-L-GULONATE KINASE"/>
    <property type="match status" value="1"/>
</dbReference>
<evidence type="ECO:0000256" key="1">
    <source>
        <dbReference type="ARBA" id="ARBA00009156"/>
    </source>
</evidence>
<dbReference type="PROSITE" id="PS00445">
    <property type="entry name" value="FGGY_KINASES_2"/>
    <property type="match status" value="1"/>
</dbReference>
<dbReference type="GeneID" id="95388283"/>
<evidence type="ECO:0000313" key="8">
    <source>
        <dbReference type="Proteomes" id="UP000579945"/>
    </source>
</evidence>
<dbReference type="Proteomes" id="UP000579945">
    <property type="component" value="Unassembled WGS sequence"/>
</dbReference>
<evidence type="ECO:0000313" key="7">
    <source>
        <dbReference type="EMBL" id="MBB3725886.1"/>
    </source>
</evidence>
<keyword evidence="3 4" id="KW-0418">Kinase</keyword>
<evidence type="ECO:0000256" key="2">
    <source>
        <dbReference type="ARBA" id="ARBA00022679"/>
    </source>
</evidence>
<keyword evidence="8" id="KW-1185">Reference proteome</keyword>
<keyword evidence="2 4" id="KW-0808">Transferase</keyword>
<feature type="domain" description="Carbohydrate kinase FGGY C-terminal" evidence="6">
    <location>
        <begin position="293"/>
        <end position="434"/>
    </location>
</feature>
<dbReference type="GO" id="GO:0004856">
    <property type="term" value="F:D-xylulokinase activity"/>
    <property type="evidence" value="ECO:0007669"/>
    <property type="project" value="UniProtKB-EC"/>
</dbReference>
<proteinExistence type="inferred from homology"/>
<gene>
    <name evidence="7" type="ORF">FHR33_001746</name>
</gene>
<organism evidence="7 8">
    <name type="scientific">Nonomuraea dietziae</name>
    <dbReference type="NCBI Taxonomy" id="65515"/>
    <lineage>
        <taxon>Bacteria</taxon>
        <taxon>Bacillati</taxon>
        <taxon>Actinomycetota</taxon>
        <taxon>Actinomycetes</taxon>
        <taxon>Streptosporangiales</taxon>
        <taxon>Streptosporangiaceae</taxon>
        <taxon>Nonomuraea</taxon>
    </lineage>
</organism>
<dbReference type="AlphaFoldDB" id="A0A7W5Y5Y6"/>
<dbReference type="EC" id="2.7.1.17" evidence="7"/>
<accession>A0A7W5Y5Y6</accession>
<evidence type="ECO:0000256" key="3">
    <source>
        <dbReference type="ARBA" id="ARBA00022777"/>
    </source>
</evidence>
<dbReference type="SUPFAM" id="SSF53067">
    <property type="entry name" value="Actin-like ATPase domain"/>
    <property type="match status" value="2"/>
</dbReference>
<evidence type="ECO:0000256" key="4">
    <source>
        <dbReference type="RuleBase" id="RU003733"/>
    </source>
</evidence>
<evidence type="ECO:0000259" key="5">
    <source>
        <dbReference type="Pfam" id="PF00370"/>
    </source>
</evidence>
<reference evidence="7 8" key="1">
    <citation type="submission" date="2020-08" db="EMBL/GenBank/DDBJ databases">
        <title>Sequencing the genomes of 1000 actinobacteria strains.</title>
        <authorList>
            <person name="Klenk H.-P."/>
        </authorList>
    </citation>
    <scope>NUCLEOTIDE SEQUENCE [LARGE SCALE GENOMIC DNA]</scope>
    <source>
        <strain evidence="7 8">DSM 44320</strain>
    </source>
</reference>
<dbReference type="InterPro" id="IPR043129">
    <property type="entry name" value="ATPase_NBD"/>
</dbReference>
<dbReference type="PIRSF" id="PIRSF000538">
    <property type="entry name" value="GlpK"/>
    <property type="match status" value="1"/>
</dbReference>